<organism evidence="1 2">
    <name type="scientific">Anaerosolibacter carboniphilus</name>
    <dbReference type="NCBI Taxonomy" id="1417629"/>
    <lineage>
        <taxon>Bacteria</taxon>
        <taxon>Bacillati</taxon>
        <taxon>Bacillota</taxon>
        <taxon>Clostridia</taxon>
        <taxon>Peptostreptococcales</taxon>
        <taxon>Thermotaleaceae</taxon>
        <taxon>Anaerosolibacter</taxon>
    </lineage>
</organism>
<dbReference type="EMBL" id="JACHEN010000016">
    <property type="protein sequence ID" value="MBB6216692.1"/>
    <property type="molecule type" value="Genomic_DNA"/>
</dbReference>
<protein>
    <submittedName>
        <fullName evidence="1">Uncharacterized protein</fullName>
    </submittedName>
</protein>
<gene>
    <name evidence="1" type="ORF">HNQ80_002796</name>
</gene>
<dbReference type="Proteomes" id="UP000579281">
    <property type="component" value="Unassembled WGS sequence"/>
</dbReference>
<accession>A0A841L0J0</accession>
<reference evidence="1 2" key="1">
    <citation type="submission" date="2020-08" db="EMBL/GenBank/DDBJ databases">
        <title>Genomic Encyclopedia of Type Strains, Phase IV (KMG-IV): sequencing the most valuable type-strain genomes for metagenomic binning, comparative biology and taxonomic classification.</title>
        <authorList>
            <person name="Goeker M."/>
        </authorList>
    </citation>
    <scope>NUCLEOTIDE SEQUENCE [LARGE SCALE GENOMIC DNA]</scope>
    <source>
        <strain evidence="1 2">DSM 103526</strain>
    </source>
</reference>
<keyword evidence="2" id="KW-1185">Reference proteome</keyword>
<comment type="caution">
    <text evidence="1">The sequence shown here is derived from an EMBL/GenBank/DDBJ whole genome shotgun (WGS) entry which is preliminary data.</text>
</comment>
<dbReference type="AlphaFoldDB" id="A0A841L0J0"/>
<evidence type="ECO:0000313" key="1">
    <source>
        <dbReference type="EMBL" id="MBB6216692.1"/>
    </source>
</evidence>
<name>A0A841L0J0_9FIRM</name>
<evidence type="ECO:0000313" key="2">
    <source>
        <dbReference type="Proteomes" id="UP000579281"/>
    </source>
</evidence>
<proteinExistence type="predicted"/>
<sequence>MAGFRWTGFNWVYFGTDLRNIVDFECF</sequence>